<gene>
    <name evidence="11" type="ORF">B0H17DRAFT_1179691</name>
</gene>
<evidence type="ECO:0000256" key="9">
    <source>
        <dbReference type="ARBA" id="ARBA00023224"/>
    </source>
</evidence>
<dbReference type="PRINTS" id="PR00899">
    <property type="entry name" value="GPCRSTE3"/>
</dbReference>
<dbReference type="EMBL" id="JARKIE010000060">
    <property type="protein sequence ID" value="KAJ7691140.1"/>
    <property type="molecule type" value="Genomic_DNA"/>
</dbReference>
<proteinExistence type="inferred from homology"/>
<keyword evidence="5 10" id="KW-1133">Transmembrane helix</keyword>
<dbReference type="AlphaFoldDB" id="A0AAD7DGZ0"/>
<evidence type="ECO:0000256" key="8">
    <source>
        <dbReference type="ARBA" id="ARBA00023170"/>
    </source>
</evidence>
<dbReference type="PANTHER" id="PTHR28097">
    <property type="entry name" value="PHEROMONE A FACTOR RECEPTOR"/>
    <property type="match status" value="1"/>
</dbReference>
<evidence type="ECO:0000313" key="12">
    <source>
        <dbReference type="Proteomes" id="UP001221757"/>
    </source>
</evidence>
<evidence type="ECO:0000256" key="10">
    <source>
        <dbReference type="SAM" id="Phobius"/>
    </source>
</evidence>
<dbReference type="GO" id="GO:0005886">
    <property type="term" value="C:plasma membrane"/>
    <property type="evidence" value="ECO:0007669"/>
    <property type="project" value="TreeGrafter"/>
</dbReference>
<dbReference type="Pfam" id="PF02076">
    <property type="entry name" value="STE3"/>
    <property type="match status" value="2"/>
</dbReference>
<keyword evidence="9" id="KW-0807">Transducer</keyword>
<dbReference type="GO" id="GO:0004932">
    <property type="term" value="F:mating-type factor pheromone receptor activity"/>
    <property type="evidence" value="ECO:0007669"/>
    <property type="project" value="InterPro"/>
</dbReference>
<feature type="transmembrane region" description="Helical" evidence="10">
    <location>
        <begin position="145"/>
        <end position="162"/>
    </location>
</feature>
<feature type="transmembrane region" description="Helical" evidence="10">
    <location>
        <begin position="174"/>
        <end position="197"/>
    </location>
</feature>
<dbReference type="Proteomes" id="UP001221757">
    <property type="component" value="Unassembled WGS sequence"/>
</dbReference>
<comment type="caution">
    <text evidence="11">The sequence shown here is derived from an EMBL/GenBank/DDBJ whole genome shotgun (WGS) entry which is preliminary data.</text>
</comment>
<feature type="transmembrane region" description="Helical" evidence="10">
    <location>
        <begin position="34"/>
        <end position="52"/>
    </location>
</feature>
<organism evidence="11 12">
    <name type="scientific">Mycena rosella</name>
    <name type="common">Pink bonnet</name>
    <name type="synonym">Agaricus rosellus</name>
    <dbReference type="NCBI Taxonomy" id="1033263"/>
    <lineage>
        <taxon>Eukaryota</taxon>
        <taxon>Fungi</taxon>
        <taxon>Dikarya</taxon>
        <taxon>Basidiomycota</taxon>
        <taxon>Agaricomycotina</taxon>
        <taxon>Agaricomycetes</taxon>
        <taxon>Agaricomycetidae</taxon>
        <taxon>Agaricales</taxon>
        <taxon>Marasmiineae</taxon>
        <taxon>Mycenaceae</taxon>
        <taxon>Mycena</taxon>
    </lineage>
</organism>
<dbReference type="CDD" id="cd14966">
    <property type="entry name" value="7tmD_STE3"/>
    <property type="match status" value="1"/>
</dbReference>
<keyword evidence="3" id="KW-0589">Pheromone response</keyword>
<feature type="transmembrane region" description="Helical" evidence="10">
    <location>
        <begin position="231"/>
        <end position="253"/>
    </location>
</feature>
<reference evidence="11" key="1">
    <citation type="submission" date="2023-03" db="EMBL/GenBank/DDBJ databases">
        <title>Massive genome expansion in bonnet fungi (Mycena s.s.) driven by repeated elements and novel gene families across ecological guilds.</title>
        <authorList>
            <consortium name="Lawrence Berkeley National Laboratory"/>
            <person name="Harder C.B."/>
            <person name="Miyauchi S."/>
            <person name="Viragh M."/>
            <person name="Kuo A."/>
            <person name="Thoen E."/>
            <person name="Andreopoulos B."/>
            <person name="Lu D."/>
            <person name="Skrede I."/>
            <person name="Drula E."/>
            <person name="Henrissat B."/>
            <person name="Morin E."/>
            <person name="Kohler A."/>
            <person name="Barry K."/>
            <person name="LaButti K."/>
            <person name="Morin E."/>
            <person name="Salamov A."/>
            <person name="Lipzen A."/>
            <person name="Mereny Z."/>
            <person name="Hegedus B."/>
            <person name="Baldrian P."/>
            <person name="Stursova M."/>
            <person name="Weitz H."/>
            <person name="Taylor A."/>
            <person name="Grigoriev I.V."/>
            <person name="Nagy L.G."/>
            <person name="Martin F."/>
            <person name="Kauserud H."/>
        </authorList>
    </citation>
    <scope>NUCLEOTIDE SEQUENCE</scope>
    <source>
        <strain evidence="11">CBHHK067</strain>
    </source>
</reference>
<keyword evidence="12" id="KW-1185">Reference proteome</keyword>
<keyword evidence="7 10" id="KW-0472">Membrane</keyword>
<evidence type="ECO:0000256" key="4">
    <source>
        <dbReference type="ARBA" id="ARBA00022692"/>
    </source>
</evidence>
<keyword evidence="4 10" id="KW-0812">Transmembrane</keyword>
<name>A0AAD7DGZ0_MYCRO</name>
<evidence type="ECO:0000256" key="5">
    <source>
        <dbReference type="ARBA" id="ARBA00022989"/>
    </source>
</evidence>
<evidence type="ECO:0000313" key="11">
    <source>
        <dbReference type="EMBL" id="KAJ7691140.1"/>
    </source>
</evidence>
<keyword evidence="8 11" id="KW-0675">Receptor</keyword>
<comment type="similarity">
    <text evidence="2">Belongs to the G-protein coupled receptor 4 family.</text>
</comment>
<feature type="transmembrane region" description="Helical" evidence="10">
    <location>
        <begin position="72"/>
        <end position="92"/>
    </location>
</feature>
<evidence type="ECO:0000256" key="3">
    <source>
        <dbReference type="ARBA" id="ARBA00022507"/>
    </source>
</evidence>
<keyword evidence="6" id="KW-0297">G-protein coupled receptor</keyword>
<evidence type="ECO:0000256" key="1">
    <source>
        <dbReference type="ARBA" id="ARBA00004141"/>
    </source>
</evidence>
<feature type="transmembrane region" description="Helical" evidence="10">
    <location>
        <begin position="104"/>
        <end position="125"/>
    </location>
</feature>
<comment type="subcellular location">
    <subcellularLocation>
        <location evidence="1">Membrane</location>
        <topology evidence="1">Multi-pass membrane protein</topology>
    </subcellularLocation>
</comment>
<dbReference type="InterPro" id="IPR001499">
    <property type="entry name" value="GPCR_STE3"/>
</dbReference>
<evidence type="ECO:0000256" key="6">
    <source>
        <dbReference type="ARBA" id="ARBA00023040"/>
    </source>
</evidence>
<sequence>MASQMAFGAFLASALVLFPLPWHWRARNVPTLSMLAWLLVSNLTYAINSVIWSKSIDDVVPVWCDIVTKSEVGATAALPACCLSLALQLWRVSSGVHTSHRRTAIISDIILCWGYPVVTMILHYVFQGHRFDIIEDFGCRPTSYVSVPAIVLFYAPIAAVTTKSSFTTRRYVHLMAVTVTLAVWEAVVIGLVFAMTFRSPIGPYTSWADVHYNFSRVDTYPTVLISPEVLFWTYVVWWTIPISGYFFFCAFAISEQAVAEYGPWVRWVTGHREIGKTSVSSPSSTSSEAHLVLPRWKADNVIYIRADFVDTSSSSESSS</sequence>
<feature type="transmembrane region" description="Helical" evidence="10">
    <location>
        <begin position="6"/>
        <end position="22"/>
    </location>
</feature>
<protein>
    <submittedName>
        <fullName evidence="11">Pheromone A receptor-domain-containing protein</fullName>
    </submittedName>
</protein>
<dbReference type="GO" id="GO:0000750">
    <property type="term" value="P:pheromone-dependent signal transduction involved in conjugation with cellular fusion"/>
    <property type="evidence" value="ECO:0007669"/>
    <property type="project" value="TreeGrafter"/>
</dbReference>
<evidence type="ECO:0000256" key="7">
    <source>
        <dbReference type="ARBA" id="ARBA00023136"/>
    </source>
</evidence>
<evidence type="ECO:0000256" key="2">
    <source>
        <dbReference type="ARBA" id="ARBA00011085"/>
    </source>
</evidence>
<accession>A0AAD7DGZ0</accession>
<dbReference type="PANTHER" id="PTHR28097:SF1">
    <property type="entry name" value="PHEROMONE A FACTOR RECEPTOR"/>
    <property type="match status" value="1"/>
</dbReference>